<keyword evidence="2" id="KW-0472">Membrane</keyword>
<evidence type="ECO:0000313" key="3">
    <source>
        <dbReference type="EMBL" id="PVD27447.1"/>
    </source>
</evidence>
<evidence type="ECO:0000256" key="2">
    <source>
        <dbReference type="SAM" id="Phobius"/>
    </source>
</evidence>
<protein>
    <submittedName>
        <fullName evidence="3">Uncharacterized protein</fullName>
    </submittedName>
</protein>
<gene>
    <name evidence="3" type="ORF">C0Q70_12606</name>
</gene>
<comment type="caution">
    <text evidence="3">The sequence shown here is derived from an EMBL/GenBank/DDBJ whole genome shotgun (WGS) entry which is preliminary data.</text>
</comment>
<feature type="transmembrane region" description="Helical" evidence="2">
    <location>
        <begin position="184"/>
        <end position="207"/>
    </location>
</feature>
<keyword evidence="2" id="KW-0812">Transmembrane</keyword>
<feature type="region of interest" description="Disordered" evidence="1">
    <location>
        <begin position="217"/>
        <end position="237"/>
    </location>
</feature>
<dbReference type="EMBL" id="PZQS01000007">
    <property type="protein sequence ID" value="PVD27447.1"/>
    <property type="molecule type" value="Genomic_DNA"/>
</dbReference>
<sequence length="237" mass="25563">MLLPEAGSQKWKDDPKDGLVIHKCATQNVTFSWEIEPEEGVIAISWTQIKGEARTNIADYYDGKFSTKKSNLEQVGLAGIKLSNLFMEDSATYIVNVKLKDLPLMTRSVNLSLSEPPQLLKAQEFHINLSTLKEMTSSTDAQAVLTDSCGVDPLLTWGSQPYLLSGRAALVISAAAPGLSGGEVAGIAISVVAILLIVIIVAAFIVVKSKGGKYYKPRKSEEELPEGASDPLSKQDI</sequence>
<evidence type="ECO:0000313" key="4">
    <source>
        <dbReference type="Proteomes" id="UP000245119"/>
    </source>
</evidence>
<name>A0A2T7P1Z4_POMCA</name>
<keyword evidence="2" id="KW-1133">Transmembrane helix</keyword>
<organism evidence="3 4">
    <name type="scientific">Pomacea canaliculata</name>
    <name type="common">Golden apple snail</name>
    <dbReference type="NCBI Taxonomy" id="400727"/>
    <lineage>
        <taxon>Eukaryota</taxon>
        <taxon>Metazoa</taxon>
        <taxon>Spiralia</taxon>
        <taxon>Lophotrochozoa</taxon>
        <taxon>Mollusca</taxon>
        <taxon>Gastropoda</taxon>
        <taxon>Caenogastropoda</taxon>
        <taxon>Architaenioglossa</taxon>
        <taxon>Ampullarioidea</taxon>
        <taxon>Ampullariidae</taxon>
        <taxon>Pomacea</taxon>
    </lineage>
</organism>
<reference evidence="3 4" key="1">
    <citation type="submission" date="2018-04" db="EMBL/GenBank/DDBJ databases">
        <title>The genome of golden apple snail Pomacea canaliculata provides insight into stress tolerance and invasive adaptation.</title>
        <authorList>
            <person name="Liu C."/>
            <person name="Liu B."/>
            <person name="Ren Y."/>
            <person name="Zhang Y."/>
            <person name="Wang H."/>
            <person name="Li S."/>
            <person name="Jiang F."/>
            <person name="Yin L."/>
            <person name="Zhang G."/>
            <person name="Qian W."/>
            <person name="Fan W."/>
        </authorList>
    </citation>
    <scope>NUCLEOTIDE SEQUENCE [LARGE SCALE GENOMIC DNA]</scope>
    <source>
        <strain evidence="3">SZHN2017</strain>
        <tissue evidence="3">Muscle</tissue>
    </source>
</reference>
<proteinExistence type="predicted"/>
<keyword evidence="4" id="KW-1185">Reference proteome</keyword>
<evidence type="ECO:0000256" key="1">
    <source>
        <dbReference type="SAM" id="MobiDB-lite"/>
    </source>
</evidence>
<dbReference type="AlphaFoldDB" id="A0A2T7P1Z4"/>
<accession>A0A2T7P1Z4</accession>
<dbReference type="Proteomes" id="UP000245119">
    <property type="component" value="Linkage Group LG7"/>
</dbReference>